<name>M6FNQ8_9LEPT</name>
<proteinExistence type="predicted"/>
<gene>
    <name evidence="1" type="ORF">LEP1GSC038_2463</name>
</gene>
<comment type="caution">
    <text evidence="1">The sequence shown here is derived from an EMBL/GenBank/DDBJ whole genome shotgun (WGS) entry which is preliminary data.</text>
</comment>
<dbReference type="AlphaFoldDB" id="M6FNQ8"/>
<accession>M6FNQ8</accession>
<organism evidence="1 2">
    <name type="scientific">Leptospira weilii str. 2006001855</name>
    <dbReference type="NCBI Taxonomy" id="996804"/>
    <lineage>
        <taxon>Bacteria</taxon>
        <taxon>Pseudomonadati</taxon>
        <taxon>Spirochaetota</taxon>
        <taxon>Spirochaetia</taxon>
        <taxon>Leptospirales</taxon>
        <taxon>Leptospiraceae</taxon>
        <taxon>Leptospira</taxon>
    </lineage>
</organism>
<dbReference type="Proteomes" id="UP000012101">
    <property type="component" value="Unassembled WGS sequence"/>
</dbReference>
<evidence type="ECO:0000313" key="1">
    <source>
        <dbReference type="EMBL" id="EMM74423.1"/>
    </source>
</evidence>
<reference evidence="1 2" key="1">
    <citation type="submission" date="2013-01" db="EMBL/GenBank/DDBJ databases">
        <authorList>
            <person name="Harkins D.M."/>
            <person name="Durkin A.S."/>
            <person name="Brinkac L.M."/>
            <person name="Haft D.H."/>
            <person name="Selengut J.D."/>
            <person name="Sanka R."/>
            <person name="DePew J."/>
            <person name="Purushe J."/>
            <person name="Hospenthal D.R."/>
            <person name="Murray C.K."/>
            <person name="Pimentel G."/>
            <person name="Wasfy M."/>
            <person name="Vinetz J.M."/>
            <person name="Sutton G.G."/>
            <person name="Nierman W.C."/>
            <person name="Fouts D.E."/>
        </authorList>
    </citation>
    <scope>NUCLEOTIDE SEQUENCE [LARGE SCALE GENOMIC DNA]</scope>
    <source>
        <strain evidence="1 2">2006001855</strain>
    </source>
</reference>
<dbReference type="EMBL" id="AFJM02000012">
    <property type="protein sequence ID" value="EMM74423.1"/>
    <property type="molecule type" value="Genomic_DNA"/>
</dbReference>
<evidence type="ECO:0000313" key="2">
    <source>
        <dbReference type="Proteomes" id="UP000012101"/>
    </source>
</evidence>
<sequence length="124" mass="14711">MSFHLSRGEIEKQIQSMLSQGLTGTANDFFAWIRMKTLRKFKDEPDIENFVVKNILENFVDSGYAKRSDFNSKEFHIHPDQIRGKNFHLRIVIFCWVRLHINRCNTSEVVSNFFSKTRKLRKIS</sequence>
<protein>
    <submittedName>
        <fullName evidence="1">Uncharacterized protein</fullName>
    </submittedName>
</protein>